<dbReference type="EMBL" id="MU839852">
    <property type="protein sequence ID" value="KAK1749817.1"/>
    <property type="molecule type" value="Genomic_DNA"/>
</dbReference>
<sequence>MSQRQTADRRRAIGLLDLPNEILIDICTRLCPHCQIDNIVVAPFRVATTARSHQKLLSRLSMCCKRLRDIAQPILFHWFPNLDRQMWPLSFTRPLVFALAIVQRPDLADCVRALTLYTPFLDPEAQIDEARFAFMETRFREVEVVYRKVAAALGGRLAQRSSRGPPHFVNFQDLVMAISPKLTKLCLQRPFEYLHLEWSYNLPNLTYLAFPGASQQPFIHNNDDRAYHLYQARGLLRHCPNLQTIIAPDCVGDWQYVYWEWYRHQPWDVPLPSLRKLSTNGLTIHELERILQCCPMLQDLEFFDDDSVDPNFNEVLQPERHLIHVAATLKRLSYSTLGLTSSTAGPHVIHLEEAARFQLANYSSGSGMSFSSFSALEELEIEQYLLYGPIFPRTLQFNPDDDHSASLSTPEGFLSRLPSSLRVLRIGFAVYWSTLYRDLLALAEASVRFPKLEHVIVEATHRHLREDHQLLADALRKANVKLTIRSIYYWTGNRGLLPPRPGCPPHVYRVVFDG</sequence>
<dbReference type="Gene3D" id="3.80.10.10">
    <property type="entry name" value="Ribonuclease Inhibitor"/>
    <property type="match status" value="1"/>
</dbReference>
<reference evidence="1" key="1">
    <citation type="submission" date="2023-06" db="EMBL/GenBank/DDBJ databases">
        <title>Genome-scale phylogeny and comparative genomics of the fungal order Sordariales.</title>
        <authorList>
            <consortium name="Lawrence Berkeley National Laboratory"/>
            <person name="Hensen N."/>
            <person name="Bonometti L."/>
            <person name="Westerberg I."/>
            <person name="Brannstrom I.O."/>
            <person name="Guillou S."/>
            <person name="Cros-Aarteil S."/>
            <person name="Calhoun S."/>
            <person name="Haridas S."/>
            <person name="Kuo A."/>
            <person name="Mondo S."/>
            <person name="Pangilinan J."/>
            <person name="Riley R."/>
            <person name="Labutti K."/>
            <person name="Andreopoulos B."/>
            <person name="Lipzen A."/>
            <person name="Chen C."/>
            <person name="Yanf M."/>
            <person name="Daum C."/>
            <person name="Ng V."/>
            <person name="Clum A."/>
            <person name="Steindorff A."/>
            <person name="Ohm R."/>
            <person name="Martin F."/>
            <person name="Silar P."/>
            <person name="Natvig D."/>
            <person name="Lalanne C."/>
            <person name="Gautier V."/>
            <person name="Ament-Velasquez S.L."/>
            <person name="Kruys A."/>
            <person name="Hutchinson M.I."/>
            <person name="Powell A.J."/>
            <person name="Barry K."/>
            <person name="Miller A.N."/>
            <person name="Grigoriev I.V."/>
            <person name="Debuchy R."/>
            <person name="Gladieux P."/>
            <person name="Thoren M.H."/>
            <person name="Johannesson H."/>
        </authorList>
    </citation>
    <scope>NUCLEOTIDE SEQUENCE</scope>
    <source>
        <strain evidence="1">PSN4</strain>
    </source>
</reference>
<dbReference type="Proteomes" id="UP001239445">
    <property type="component" value="Unassembled WGS sequence"/>
</dbReference>
<dbReference type="InterPro" id="IPR032675">
    <property type="entry name" value="LRR_dom_sf"/>
</dbReference>
<comment type="caution">
    <text evidence="1">The sequence shown here is derived from an EMBL/GenBank/DDBJ whole genome shotgun (WGS) entry which is preliminary data.</text>
</comment>
<keyword evidence="2" id="KW-1185">Reference proteome</keyword>
<organism evidence="1 2">
    <name type="scientific">Echria macrotheca</name>
    <dbReference type="NCBI Taxonomy" id="438768"/>
    <lineage>
        <taxon>Eukaryota</taxon>
        <taxon>Fungi</taxon>
        <taxon>Dikarya</taxon>
        <taxon>Ascomycota</taxon>
        <taxon>Pezizomycotina</taxon>
        <taxon>Sordariomycetes</taxon>
        <taxon>Sordariomycetidae</taxon>
        <taxon>Sordariales</taxon>
        <taxon>Schizotheciaceae</taxon>
        <taxon>Echria</taxon>
    </lineage>
</organism>
<accession>A0AAJ0F1B4</accession>
<name>A0AAJ0F1B4_9PEZI</name>
<dbReference type="SUPFAM" id="SSF52058">
    <property type="entry name" value="L domain-like"/>
    <property type="match status" value="1"/>
</dbReference>
<evidence type="ECO:0000313" key="1">
    <source>
        <dbReference type="EMBL" id="KAK1749817.1"/>
    </source>
</evidence>
<proteinExistence type="predicted"/>
<dbReference type="AlphaFoldDB" id="A0AAJ0F1B4"/>
<evidence type="ECO:0000313" key="2">
    <source>
        <dbReference type="Proteomes" id="UP001239445"/>
    </source>
</evidence>
<gene>
    <name evidence="1" type="ORF">QBC47DRAFT_418692</name>
</gene>
<protein>
    <submittedName>
        <fullName evidence="1">Uncharacterized protein</fullName>
    </submittedName>
</protein>